<dbReference type="Pfam" id="PF13385">
    <property type="entry name" value="Laminin_G_3"/>
    <property type="match status" value="1"/>
</dbReference>
<reference evidence="2" key="1">
    <citation type="journal article" date="2020" name="Nature">
        <title>Giant virus diversity and host interactions through global metagenomics.</title>
        <authorList>
            <person name="Schulz F."/>
            <person name="Roux S."/>
            <person name="Paez-Espino D."/>
            <person name="Jungbluth S."/>
            <person name="Walsh D.A."/>
            <person name="Denef V.J."/>
            <person name="McMahon K.D."/>
            <person name="Konstantinidis K.T."/>
            <person name="Eloe-Fadrosh E.A."/>
            <person name="Kyrpides N.C."/>
            <person name="Woyke T."/>
        </authorList>
    </citation>
    <scope>NUCLEOTIDE SEQUENCE</scope>
    <source>
        <strain evidence="2">GVMAG-M-3300023174-134</strain>
    </source>
</reference>
<protein>
    <submittedName>
        <fullName evidence="2">Uncharacterized protein</fullName>
    </submittedName>
</protein>
<sequence length="244" mass="27687">MNAVVIILGIIIVFLVYILYKFFTNTAKSLQAQANLNYQVSGMKVYNPEATRYAYGIWLYVNTWNSNIYHVVFSRANNMILYLDKTTPTLICKMTMSDSTSQSITITDNFPLQKWVNIVISVDNQFVDTYLDGKLIQSKRFYSNTNGVSVMPKTPPDENTLVFVGNSELTAYKTLDTASVNLSNWDAYITKFKQWSSGPVDPQTVWNYYMDGNGSLSLLSSLGNYGLNLQILKDNVESNKIQLF</sequence>
<dbReference type="Gene3D" id="2.60.120.200">
    <property type="match status" value="1"/>
</dbReference>
<feature type="transmembrane region" description="Helical" evidence="1">
    <location>
        <begin position="6"/>
        <end position="23"/>
    </location>
</feature>
<dbReference type="InterPro" id="IPR013320">
    <property type="entry name" value="ConA-like_dom_sf"/>
</dbReference>
<dbReference type="AlphaFoldDB" id="A0A6C0DB42"/>
<dbReference type="EMBL" id="MN739578">
    <property type="protein sequence ID" value="QHT14088.1"/>
    <property type="molecule type" value="Genomic_DNA"/>
</dbReference>
<accession>A0A6C0DB42</accession>
<keyword evidence="1" id="KW-0472">Membrane</keyword>
<organism evidence="2">
    <name type="scientific">viral metagenome</name>
    <dbReference type="NCBI Taxonomy" id="1070528"/>
    <lineage>
        <taxon>unclassified sequences</taxon>
        <taxon>metagenomes</taxon>
        <taxon>organismal metagenomes</taxon>
    </lineage>
</organism>
<keyword evidence="1" id="KW-0812">Transmembrane</keyword>
<evidence type="ECO:0000313" key="2">
    <source>
        <dbReference type="EMBL" id="QHT14088.1"/>
    </source>
</evidence>
<proteinExistence type="predicted"/>
<name>A0A6C0DB42_9ZZZZ</name>
<evidence type="ECO:0000256" key="1">
    <source>
        <dbReference type="SAM" id="Phobius"/>
    </source>
</evidence>
<dbReference type="SUPFAM" id="SSF49899">
    <property type="entry name" value="Concanavalin A-like lectins/glucanases"/>
    <property type="match status" value="1"/>
</dbReference>
<keyword evidence="1" id="KW-1133">Transmembrane helix</keyword>